<organism evidence="1 2">
    <name type="scientific">Kipferlia bialata</name>
    <dbReference type="NCBI Taxonomy" id="797122"/>
    <lineage>
        <taxon>Eukaryota</taxon>
        <taxon>Metamonada</taxon>
        <taxon>Carpediemonas-like organisms</taxon>
        <taxon>Kipferlia</taxon>
    </lineage>
</organism>
<comment type="caution">
    <text evidence="1">The sequence shown here is derived from an EMBL/GenBank/DDBJ whole genome shotgun (WGS) entry which is preliminary data.</text>
</comment>
<dbReference type="AlphaFoldDB" id="A0A9K3CVE8"/>
<evidence type="ECO:0000313" key="1">
    <source>
        <dbReference type="EMBL" id="GIQ83672.1"/>
    </source>
</evidence>
<dbReference type="EMBL" id="BDIP01001136">
    <property type="protein sequence ID" value="GIQ83672.1"/>
    <property type="molecule type" value="Genomic_DNA"/>
</dbReference>
<dbReference type="Proteomes" id="UP000265618">
    <property type="component" value="Unassembled WGS sequence"/>
</dbReference>
<evidence type="ECO:0000313" key="2">
    <source>
        <dbReference type="Proteomes" id="UP000265618"/>
    </source>
</evidence>
<reference evidence="1 2" key="1">
    <citation type="journal article" date="2018" name="PLoS ONE">
        <title>The draft genome of Kipferlia bialata reveals reductive genome evolution in fornicate parasites.</title>
        <authorList>
            <person name="Tanifuji G."/>
            <person name="Takabayashi S."/>
            <person name="Kume K."/>
            <person name="Takagi M."/>
            <person name="Nakayama T."/>
            <person name="Kamikawa R."/>
            <person name="Inagaki Y."/>
            <person name="Hashimoto T."/>
        </authorList>
    </citation>
    <scope>NUCLEOTIDE SEQUENCE [LARGE SCALE GENOMIC DNA]</scope>
    <source>
        <strain evidence="1">NY0173</strain>
    </source>
</reference>
<keyword evidence="2" id="KW-1185">Reference proteome</keyword>
<gene>
    <name evidence="1" type="ORF">KIPB_005026</name>
</gene>
<proteinExistence type="predicted"/>
<accession>A0A9K3CVE8</accession>
<protein>
    <submittedName>
        <fullName evidence="1">Uncharacterized protein</fullName>
    </submittedName>
</protein>
<sequence>MSGKANYIACQCGECVVRYSDKARSHRWEQPAKHFKLLSFKKGKRKGATHEFVSHSSDCSTRQRPADHCPVEFDATVVCHIDVSHPGLRLGRPVASIGPDTTLWGYNKEDDRMENYLSSVGVVRHSVREHKVVDVTGPIQLPSRYYFGRFEFCLDSLTFKSMGMPNSLHGRFGYHISGSRPFNVMEAQATVLNDNLFLVGSDSIARYTPVGRRNESHWKVDDLERHSRLEREIWRPSQGTSTLADYQQLSATVEGTFHVLGRGYLTSEGTWVRYTDDSTYSRAVMRKRPCSSMSVIQFDIGSQPPRLCEMV</sequence>
<name>A0A9K3CVE8_9EUKA</name>